<reference evidence="2 3" key="1">
    <citation type="journal article" date="2016" name="Nat. Commun.">
        <title>Thousands of microbial genomes shed light on interconnected biogeochemical processes in an aquifer system.</title>
        <authorList>
            <person name="Anantharaman K."/>
            <person name="Brown C.T."/>
            <person name="Hug L.A."/>
            <person name="Sharon I."/>
            <person name="Castelle C.J."/>
            <person name="Probst A.J."/>
            <person name="Thomas B.C."/>
            <person name="Singh A."/>
            <person name="Wilkins M.J."/>
            <person name="Karaoz U."/>
            <person name="Brodie E.L."/>
            <person name="Williams K.H."/>
            <person name="Hubbard S.S."/>
            <person name="Banfield J.F."/>
        </authorList>
    </citation>
    <scope>NUCLEOTIDE SEQUENCE [LARGE SCALE GENOMIC DNA]</scope>
</reference>
<protein>
    <recommendedName>
        <fullName evidence="1">Rhodanese domain-containing protein</fullName>
    </recommendedName>
</protein>
<dbReference type="CDD" id="cd00158">
    <property type="entry name" value="RHOD"/>
    <property type="match status" value="1"/>
</dbReference>
<dbReference type="SUPFAM" id="SSF52821">
    <property type="entry name" value="Rhodanese/Cell cycle control phosphatase"/>
    <property type="match status" value="1"/>
</dbReference>
<dbReference type="PANTHER" id="PTHR43031:SF1">
    <property type="entry name" value="PYRIDINE NUCLEOTIDE-DISULPHIDE OXIDOREDUCTASE"/>
    <property type="match status" value="1"/>
</dbReference>
<dbReference type="Pfam" id="PF00581">
    <property type="entry name" value="Rhodanese"/>
    <property type="match status" value="1"/>
</dbReference>
<feature type="domain" description="Rhodanese" evidence="1">
    <location>
        <begin position="16"/>
        <end position="103"/>
    </location>
</feature>
<evidence type="ECO:0000313" key="3">
    <source>
        <dbReference type="Proteomes" id="UP000177579"/>
    </source>
</evidence>
<dbReference type="InterPro" id="IPR001763">
    <property type="entry name" value="Rhodanese-like_dom"/>
</dbReference>
<gene>
    <name evidence="2" type="ORF">A2531_01925</name>
</gene>
<dbReference type="InterPro" id="IPR050229">
    <property type="entry name" value="GlpE_sulfurtransferase"/>
</dbReference>
<accession>A0A1F5TLY3</accession>
<sequence>MIKEINFKDLSELYKNKEDLEIIDVREPMEYQEIHIKGAKLIPMNEVQSRLQEIDWNKKVIFYCRSGARSRMISKSIENQGQDIYNLKEGIMACERDWEGLEK</sequence>
<name>A0A1F5TLY3_9BACT</name>
<evidence type="ECO:0000259" key="1">
    <source>
        <dbReference type="PROSITE" id="PS50206"/>
    </source>
</evidence>
<dbReference type="InterPro" id="IPR036873">
    <property type="entry name" value="Rhodanese-like_dom_sf"/>
</dbReference>
<dbReference type="Gene3D" id="3.40.250.10">
    <property type="entry name" value="Rhodanese-like domain"/>
    <property type="match status" value="1"/>
</dbReference>
<evidence type="ECO:0000313" key="2">
    <source>
        <dbReference type="EMBL" id="OGF39962.1"/>
    </source>
</evidence>
<organism evidence="2 3">
    <name type="scientific">Candidatus Falkowbacteria bacterium RIFOXYD2_FULL_34_120</name>
    <dbReference type="NCBI Taxonomy" id="1798007"/>
    <lineage>
        <taxon>Bacteria</taxon>
        <taxon>Candidatus Falkowiibacteriota</taxon>
    </lineage>
</organism>
<dbReference type="EMBL" id="MFGO01000039">
    <property type="protein sequence ID" value="OGF39962.1"/>
    <property type="molecule type" value="Genomic_DNA"/>
</dbReference>
<proteinExistence type="predicted"/>
<dbReference type="AlphaFoldDB" id="A0A1F5TLY3"/>
<dbReference type="PANTHER" id="PTHR43031">
    <property type="entry name" value="FAD-DEPENDENT OXIDOREDUCTASE"/>
    <property type="match status" value="1"/>
</dbReference>
<dbReference type="PROSITE" id="PS50206">
    <property type="entry name" value="RHODANESE_3"/>
    <property type="match status" value="1"/>
</dbReference>
<comment type="caution">
    <text evidence="2">The sequence shown here is derived from an EMBL/GenBank/DDBJ whole genome shotgun (WGS) entry which is preliminary data.</text>
</comment>
<dbReference type="Proteomes" id="UP000177579">
    <property type="component" value="Unassembled WGS sequence"/>
</dbReference>
<dbReference type="SMART" id="SM00450">
    <property type="entry name" value="RHOD"/>
    <property type="match status" value="1"/>
</dbReference>